<dbReference type="UniPathway" id="UPA00048">
    <property type="reaction ID" value="UER00073"/>
</dbReference>
<dbReference type="AlphaFoldDB" id="A0A251ZXV2"/>
<dbReference type="Gene3D" id="3.20.10.10">
    <property type="entry name" value="D-amino Acid Aminotransferase, subunit A, domain 2"/>
    <property type="match status" value="1"/>
</dbReference>
<keyword evidence="21" id="KW-1185">Reference proteome</keyword>
<evidence type="ECO:0000256" key="11">
    <source>
        <dbReference type="ARBA" id="ARBA00023304"/>
    </source>
</evidence>
<evidence type="ECO:0000313" key="20">
    <source>
        <dbReference type="EMBL" id="OUI79481.1"/>
    </source>
</evidence>
<evidence type="ECO:0000256" key="13">
    <source>
        <dbReference type="ARBA" id="ARBA00048798"/>
    </source>
</evidence>
<dbReference type="GO" id="GO:0052654">
    <property type="term" value="F:L-leucine-2-oxoglutarate transaminase activity"/>
    <property type="evidence" value="ECO:0007669"/>
    <property type="project" value="RHEA"/>
</dbReference>
<evidence type="ECO:0000256" key="7">
    <source>
        <dbReference type="ARBA" id="ARBA00022576"/>
    </source>
</evidence>
<evidence type="ECO:0000256" key="18">
    <source>
        <dbReference type="RuleBase" id="RU004517"/>
    </source>
</evidence>
<dbReference type="GO" id="GO:0009099">
    <property type="term" value="P:L-valine biosynthetic process"/>
    <property type="evidence" value="ECO:0007669"/>
    <property type="project" value="UniProtKB-UniPathway"/>
</dbReference>
<evidence type="ECO:0000256" key="5">
    <source>
        <dbReference type="ARBA" id="ARBA00005072"/>
    </source>
</evidence>
<dbReference type="PANTHER" id="PTHR11825">
    <property type="entry name" value="SUBGROUP IIII AMINOTRANSFERASE"/>
    <property type="match status" value="1"/>
</dbReference>
<name>A0A251ZXV2_9PROT</name>
<dbReference type="Gene3D" id="3.30.470.10">
    <property type="match status" value="1"/>
</dbReference>
<keyword evidence="9 18" id="KW-0808">Transferase</keyword>
<evidence type="ECO:0000256" key="17">
    <source>
        <dbReference type="RuleBase" id="RU004516"/>
    </source>
</evidence>
<evidence type="ECO:0000256" key="1">
    <source>
        <dbReference type="ARBA" id="ARBA00001933"/>
    </source>
</evidence>
<accession>A0A251ZXV2</accession>
<comment type="pathway">
    <text evidence="3 19">Amino-acid biosynthesis; L-isoleucine biosynthesis; L-isoleucine from 2-oxobutanoate: step 4/4.</text>
</comment>
<dbReference type="SUPFAM" id="SSF56752">
    <property type="entry name" value="D-aminoacid aminotransferase-like PLP-dependent enzymes"/>
    <property type="match status" value="1"/>
</dbReference>
<dbReference type="GO" id="GO:0009098">
    <property type="term" value="P:L-leucine biosynthetic process"/>
    <property type="evidence" value="ECO:0007669"/>
    <property type="project" value="UniProtKB-UniPathway"/>
</dbReference>
<comment type="similarity">
    <text evidence="6 16">Belongs to the class-IV pyridoxal-phosphate-dependent aminotransferase family.</text>
</comment>
<dbReference type="CDD" id="cd01557">
    <property type="entry name" value="BCAT_beta_family"/>
    <property type="match status" value="1"/>
</dbReference>
<dbReference type="PIRSF" id="PIRSF006468">
    <property type="entry name" value="BCAT1"/>
    <property type="match status" value="1"/>
</dbReference>
<dbReference type="PANTHER" id="PTHR11825:SF44">
    <property type="entry name" value="BRANCHED-CHAIN-AMINO-ACID AMINOTRANSFERASE"/>
    <property type="match status" value="1"/>
</dbReference>
<reference evidence="21" key="1">
    <citation type="submission" date="2014-06" db="EMBL/GenBank/DDBJ databases">
        <authorList>
            <person name="Winans N.J."/>
            <person name="Newell P.D."/>
            <person name="Douglas A.E."/>
        </authorList>
    </citation>
    <scope>NUCLEOTIDE SEQUENCE [LARGE SCALE GENOMIC DNA]</scope>
    <source>
        <strain evidence="21">DmL_052</strain>
    </source>
</reference>
<dbReference type="Pfam" id="PF01063">
    <property type="entry name" value="Aminotran_4"/>
    <property type="match status" value="1"/>
</dbReference>
<evidence type="ECO:0000256" key="2">
    <source>
        <dbReference type="ARBA" id="ARBA00003109"/>
    </source>
</evidence>
<evidence type="ECO:0000256" key="12">
    <source>
        <dbReference type="ARBA" id="ARBA00048212"/>
    </source>
</evidence>
<organism evidence="20 21">
    <name type="scientific">Commensalibacter intestini</name>
    <dbReference type="NCBI Taxonomy" id="479936"/>
    <lineage>
        <taxon>Bacteria</taxon>
        <taxon>Pseudomonadati</taxon>
        <taxon>Pseudomonadota</taxon>
        <taxon>Alphaproteobacteria</taxon>
        <taxon>Acetobacterales</taxon>
        <taxon>Acetobacteraceae</taxon>
    </lineage>
</organism>
<dbReference type="InterPro" id="IPR043131">
    <property type="entry name" value="BCAT-like_N"/>
</dbReference>
<comment type="pathway">
    <text evidence="5 19">Amino-acid biosynthesis; L-leucine biosynthesis; L-leucine from 3-methyl-2-oxobutanoate: step 4/4.</text>
</comment>
<dbReference type="GO" id="GO:0009097">
    <property type="term" value="P:isoleucine biosynthetic process"/>
    <property type="evidence" value="ECO:0007669"/>
    <property type="project" value="UniProtKB-UniPathway"/>
</dbReference>
<comment type="function">
    <text evidence="2">Acts on leucine, isoleucine and valine.</text>
</comment>
<evidence type="ECO:0000256" key="4">
    <source>
        <dbReference type="ARBA" id="ARBA00004931"/>
    </source>
</evidence>
<dbReference type="NCBIfam" id="NF009897">
    <property type="entry name" value="PRK13357.1"/>
    <property type="match status" value="1"/>
</dbReference>
<dbReference type="GO" id="GO:0052655">
    <property type="term" value="F:L-valine-2-oxoglutarate transaminase activity"/>
    <property type="evidence" value="ECO:0007669"/>
    <property type="project" value="RHEA"/>
</dbReference>
<evidence type="ECO:0000313" key="21">
    <source>
        <dbReference type="Proteomes" id="UP000194946"/>
    </source>
</evidence>
<evidence type="ECO:0000256" key="3">
    <source>
        <dbReference type="ARBA" id="ARBA00004824"/>
    </source>
</evidence>
<evidence type="ECO:0000256" key="8">
    <source>
        <dbReference type="ARBA" id="ARBA00022605"/>
    </source>
</evidence>
<dbReference type="NCBIfam" id="TIGR01123">
    <property type="entry name" value="ilvE_II"/>
    <property type="match status" value="1"/>
</dbReference>
<feature type="modified residue" description="N6-(pyridoxal phosphate)lysine" evidence="15">
    <location>
        <position position="204"/>
    </location>
</feature>
<comment type="catalytic activity">
    <reaction evidence="14 18">
        <text>L-leucine + 2-oxoglutarate = 4-methyl-2-oxopentanoate + L-glutamate</text>
        <dbReference type="Rhea" id="RHEA:18321"/>
        <dbReference type="ChEBI" id="CHEBI:16810"/>
        <dbReference type="ChEBI" id="CHEBI:17865"/>
        <dbReference type="ChEBI" id="CHEBI:29985"/>
        <dbReference type="ChEBI" id="CHEBI:57427"/>
        <dbReference type="EC" id="2.6.1.42"/>
    </reaction>
</comment>
<comment type="pathway">
    <text evidence="4 19">Amino-acid biosynthesis; L-valine biosynthesis; L-valine from pyruvate: step 4/4.</text>
</comment>
<dbReference type="UniPathway" id="UPA00047">
    <property type="reaction ID" value="UER00058"/>
</dbReference>
<comment type="caution">
    <text evidence="20">The sequence shown here is derived from an EMBL/GenBank/DDBJ whole genome shotgun (WGS) entry which is preliminary data.</text>
</comment>
<evidence type="ECO:0000256" key="16">
    <source>
        <dbReference type="RuleBase" id="RU004106"/>
    </source>
</evidence>
<dbReference type="InterPro" id="IPR005786">
    <property type="entry name" value="B_amino_transII"/>
</dbReference>
<dbReference type="InterPro" id="IPR043132">
    <property type="entry name" value="BCAT-like_C"/>
</dbReference>
<evidence type="ECO:0000256" key="9">
    <source>
        <dbReference type="ARBA" id="ARBA00022679"/>
    </source>
</evidence>
<dbReference type="EC" id="2.6.1.42" evidence="18"/>
<evidence type="ECO:0000256" key="10">
    <source>
        <dbReference type="ARBA" id="ARBA00022898"/>
    </source>
</evidence>
<dbReference type="RefSeq" id="WP_086631793.1">
    <property type="nucleotide sequence ID" value="NZ_JOPB01000001.1"/>
</dbReference>
<gene>
    <name evidence="20" type="ORF">HK18_02700</name>
</gene>
<keyword evidence="11 18" id="KW-0100">Branched-chain amino acid biosynthesis</keyword>
<dbReference type="EMBL" id="JOPB01000001">
    <property type="protein sequence ID" value="OUI79481.1"/>
    <property type="molecule type" value="Genomic_DNA"/>
</dbReference>
<keyword evidence="8 18" id="KW-0028">Amino-acid biosynthesis</keyword>
<dbReference type="InterPro" id="IPR018300">
    <property type="entry name" value="Aminotrans_IV_CS"/>
</dbReference>
<keyword evidence="7 18" id="KW-0032">Aminotransferase</keyword>
<dbReference type="InterPro" id="IPR001544">
    <property type="entry name" value="Aminotrans_IV"/>
</dbReference>
<dbReference type="PROSITE" id="PS00770">
    <property type="entry name" value="AA_TRANSFER_CLASS_4"/>
    <property type="match status" value="1"/>
</dbReference>
<evidence type="ECO:0000256" key="6">
    <source>
        <dbReference type="ARBA" id="ARBA00009320"/>
    </source>
</evidence>
<dbReference type="GO" id="GO:0052656">
    <property type="term" value="F:L-isoleucine-2-oxoglutarate transaminase activity"/>
    <property type="evidence" value="ECO:0007669"/>
    <property type="project" value="RHEA"/>
</dbReference>
<sequence length="365" mass="40481">MPAEKMLSIAFEKNPSPASAEQRNTILQNPGFGKKFTDHMLLIRYSEEKGWHDAHIKPYGNISLDPALCVFHYAQEIFEGLKAYKAKDGRILLFRPEANAKRFINSAKRMAMAPLPEEMFLQAIHEFVKVEKDWLPDQSVGTLYLRPFMIASTPYLGVKASPDYLFMLIASPAGSYFSKGAKPVTVWISEFYTRAASGGTGEAKCGGNYAASLIAQQEATQNNCDQLVFLDAAEHKWIEEMGGMNIFFVLDDGSLLTPPLGGTILPGVTRNSIITMAKEKGITVREELYAAEQWIKDIQSGKVREVFACGTAAVVSPIGFVKTKHGEYQINDGNPGKLTQEIHKALVDIQYGNAPDIHNWVQEVK</sequence>
<comment type="cofactor">
    <cofactor evidence="1 17">
        <name>pyridoxal 5'-phosphate</name>
        <dbReference type="ChEBI" id="CHEBI:597326"/>
    </cofactor>
</comment>
<protein>
    <recommendedName>
        <fullName evidence="18">Branched-chain-amino-acid aminotransferase</fullName>
        <ecNumber evidence="18">2.6.1.42</ecNumber>
    </recommendedName>
</protein>
<keyword evidence="10 17" id="KW-0663">Pyridoxal phosphate</keyword>
<dbReference type="UniPathway" id="UPA00049">
    <property type="reaction ID" value="UER00062"/>
</dbReference>
<comment type="catalytic activity">
    <reaction evidence="13 18">
        <text>L-isoleucine + 2-oxoglutarate = (S)-3-methyl-2-oxopentanoate + L-glutamate</text>
        <dbReference type="Rhea" id="RHEA:24801"/>
        <dbReference type="ChEBI" id="CHEBI:16810"/>
        <dbReference type="ChEBI" id="CHEBI:29985"/>
        <dbReference type="ChEBI" id="CHEBI:35146"/>
        <dbReference type="ChEBI" id="CHEBI:58045"/>
        <dbReference type="EC" id="2.6.1.42"/>
    </reaction>
</comment>
<dbReference type="InterPro" id="IPR033939">
    <property type="entry name" value="BCAT_family"/>
</dbReference>
<evidence type="ECO:0000256" key="19">
    <source>
        <dbReference type="RuleBase" id="RU004519"/>
    </source>
</evidence>
<proteinExistence type="inferred from homology"/>
<comment type="catalytic activity">
    <reaction evidence="12 18">
        <text>L-valine + 2-oxoglutarate = 3-methyl-2-oxobutanoate + L-glutamate</text>
        <dbReference type="Rhea" id="RHEA:24813"/>
        <dbReference type="ChEBI" id="CHEBI:11851"/>
        <dbReference type="ChEBI" id="CHEBI:16810"/>
        <dbReference type="ChEBI" id="CHEBI:29985"/>
        <dbReference type="ChEBI" id="CHEBI:57762"/>
        <dbReference type="EC" id="2.6.1.42"/>
    </reaction>
</comment>
<evidence type="ECO:0000256" key="15">
    <source>
        <dbReference type="PIRSR" id="PIRSR006468-1"/>
    </source>
</evidence>
<evidence type="ECO:0000256" key="14">
    <source>
        <dbReference type="ARBA" id="ARBA00049229"/>
    </source>
</evidence>
<dbReference type="Proteomes" id="UP000194946">
    <property type="component" value="Unassembled WGS sequence"/>
</dbReference>
<dbReference type="InterPro" id="IPR036038">
    <property type="entry name" value="Aminotransferase-like"/>
</dbReference>